<evidence type="ECO:0000256" key="1">
    <source>
        <dbReference type="SAM" id="MobiDB-lite"/>
    </source>
</evidence>
<dbReference type="STRING" id="642780.SAMN04488570_1718"/>
<dbReference type="RefSeq" id="WP_091728439.1">
    <property type="nucleotide sequence ID" value="NZ_LT629757.1"/>
</dbReference>
<feature type="compositionally biased region" description="Gly residues" evidence="1">
    <location>
        <begin position="29"/>
        <end position="38"/>
    </location>
</feature>
<dbReference type="Proteomes" id="UP000198859">
    <property type="component" value="Chromosome I"/>
</dbReference>
<organism evidence="2 3">
    <name type="scientific">Nocardioides scoriae</name>
    <dbReference type="NCBI Taxonomy" id="642780"/>
    <lineage>
        <taxon>Bacteria</taxon>
        <taxon>Bacillati</taxon>
        <taxon>Actinomycetota</taxon>
        <taxon>Actinomycetes</taxon>
        <taxon>Propionibacteriales</taxon>
        <taxon>Nocardioidaceae</taxon>
        <taxon>Nocardioides</taxon>
    </lineage>
</organism>
<evidence type="ECO:0000313" key="3">
    <source>
        <dbReference type="Proteomes" id="UP000198859"/>
    </source>
</evidence>
<accession>A0A1H1RL97</accession>
<feature type="region of interest" description="Disordered" evidence="1">
    <location>
        <begin position="1"/>
        <end position="95"/>
    </location>
</feature>
<dbReference type="EMBL" id="LT629757">
    <property type="protein sequence ID" value="SDS36442.1"/>
    <property type="molecule type" value="Genomic_DNA"/>
</dbReference>
<name>A0A1H1RL97_9ACTN</name>
<dbReference type="AlphaFoldDB" id="A0A1H1RL97"/>
<protein>
    <submittedName>
        <fullName evidence="2">Uncharacterized protein</fullName>
    </submittedName>
</protein>
<reference evidence="3" key="1">
    <citation type="submission" date="2016-10" db="EMBL/GenBank/DDBJ databases">
        <authorList>
            <person name="Varghese N."/>
            <person name="Submissions S."/>
        </authorList>
    </citation>
    <scope>NUCLEOTIDE SEQUENCE [LARGE SCALE GENOMIC DNA]</scope>
    <source>
        <strain evidence="3">DSM 22127</strain>
    </source>
</reference>
<gene>
    <name evidence="2" type="ORF">SAMN04488570_1718</name>
</gene>
<feature type="compositionally biased region" description="Acidic residues" evidence="1">
    <location>
        <begin position="65"/>
        <end position="81"/>
    </location>
</feature>
<sequence>MSDSPADSGHGTDGPEVSTPPGVPEDGDGPGLAAGGQGTEPPAGHEASGDEGPATGSTSGGTIAVEDEQPDPDTTSEETAEQQENTEASTEQPSQ</sequence>
<feature type="compositionally biased region" description="Low complexity" evidence="1">
    <location>
        <begin position="82"/>
        <end position="95"/>
    </location>
</feature>
<keyword evidence="3" id="KW-1185">Reference proteome</keyword>
<evidence type="ECO:0000313" key="2">
    <source>
        <dbReference type="EMBL" id="SDS36442.1"/>
    </source>
</evidence>
<proteinExistence type="predicted"/>